<dbReference type="KEGG" id="dvm:DvMF_2589"/>
<evidence type="ECO:0000256" key="1">
    <source>
        <dbReference type="ARBA" id="ARBA00004651"/>
    </source>
</evidence>
<dbReference type="EMBL" id="CP001197">
    <property type="protein sequence ID" value="ACL09528.1"/>
    <property type="molecule type" value="Genomic_DNA"/>
</dbReference>
<evidence type="ECO:0000256" key="5">
    <source>
        <dbReference type="ARBA" id="ARBA00023136"/>
    </source>
</evidence>
<keyword evidence="2" id="KW-1003">Cell membrane</keyword>
<accession>B8DR50</accession>
<dbReference type="eggNOG" id="COG1280">
    <property type="taxonomic scope" value="Bacteria"/>
</dbReference>
<feature type="transmembrane region" description="Helical" evidence="6">
    <location>
        <begin position="6"/>
        <end position="30"/>
    </location>
</feature>
<evidence type="ECO:0000313" key="7">
    <source>
        <dbReference type="EMBL" id="ACL09528.1"/>
    </source>
</evidence>
<feature type="transmembrane region" description="Helical" evidence="6">
    <location>
        <begin position="72"/>
        <end position="92"/>
    </location>
</feature>
<keyword evidence="4 6" id="KW-1133">Transmembrane helix</keyword>
<dbReference type="GO" id="GO:0015171">
    <property type="term" value="F:amino acid transmembrane transporter activity"/>
    <property type="evidence" value="ECO:0007669"/>
    <property type="project" value="TreeGrafter"/>
</dbReference>
<comment type="subcellular location">
    <subcellularLocation>
        <location evidence="1">Cell membrane</location>
        <topology evidence="1">Multi-pass membrane protein</topology>
    </subcellularLocation>
</comment>
<dbReference type="PANTHER" id="PTHR30086">
    <property type="entry name" value="ARGININE EXPORTER PROTEIN ARGO"/>
    <property type="match status" value="1"/>
</dbReference>
<dbReference type="PIRSF" id="PIRSF006324">
    <property type="entry name" value="LeuE"/>
    <property type="match status" value="1"/>
</dbReference>
<keyword evidence="3 6" id="KW-0812">Transmembrane</keyword>
<evidence type="ECO:0000256" key="6">
    <source>
        <dbReference type="SAM" id="Phobius"/>
    </source>
</evidence>
<gene>
    <name evidence="7" type="ordered locus">DvMF_2589</name>
</gene>
<evidence type="ECO:0000256" key="4">
    <source>
        <dbReference type="ARBA" id="ARBA00022989"/>
    </source>
</evidence>
<dbReference type="HOGENOM" id="CLU_079569_3_1_7"/>
<dbReference type="Pfam" id="PF01810">
    <property type="entry name" value="LysE"/>
    <property type="match status" value="1"/>
</dbReference>
<organism evidence="7">
    <name type="scientific">Nitratidesulfovibrio vulgaris (strain DSM 19637 / Miyazaki F)</name>
    <name type="common">Desulfovibrio vulgaris</name>
    <dbReference type="NCBI Taxonomy" id="883"/>
    <lineage>
        <taxon>Bacteria</taxon>
        <taxon>Pseudomonadati</taxon>
        <taxon>Thermodesulfobacteriota</taxon>
        <taxon>Desulfovibrionia</taxon>
        <taxon>Desulfovibrionales</taxon>
        <taxon>Desulfovibrionaceae</taxon>
        <taxon>Nitratidesulfovibrio</taxon>
    </lineage>
</organism>
<dbReference type="GO" id="GO:0005886">
    <property type="term" value="C:plasma membrane"/>
    <property type="evidence" value="ECO:0007669"/>
    <property type="project" value="UniProtKB-SubCell"/>
</dbReference>
<sequence length="243" mass="24951">MHGVHDIWLFVVSGLLLNITPGPDMLYIIARSTPCGTSGTRGLRAGVAAALGIGAGCSVHIAAAAFGLSAVLATSATAFTVVKLLGAAYLLYMGCTMLLSRKGTLPSAAPATRDGAMPYGCGRNEASTGRTSWASLRGVFAQGFLTNALNPKVALFFLAFLPQFVEGGGNAGTPPSPVAFLVLGCIFTVNGTLVNLLVAWGAARLGSIFRAGSLAGRFARWGDRCLGALFLFLGIRLALAEQG</sequence>
<keyword evidence="5 6" id="KW-0472">Membrane</keyword>
<feature type="transmembrane region" description="Helical" evidence="6">
    <location>
        <begin position="221"/>
        <end position="239"/>
    </location>
</feature>
<protein>
    <submittedName>
        <fullName evidence="7">Lysine exporter protein (LYSE/YGGA)</fullName>
    </submittedName>
</protein>
<dbReference type="PANTHER" id="PTHR30086:SF20">
    <property type="entry name" value="ARGININE EXPORTER PROTEIN ARGO-RELATED"/>
    <property type="match status" value="1"/>
</dbReference>
<dbReference type="AlphaFoldDB" id="B8DR50"/>
<feature type="transmembrane region" description="Helical" evidence="6">
    <location>
        <begin position="177"/>
        <end position="200"/>
    </location>
</feature>
<dbReference type="STRING" id="883.DvMF_2589"/>
<reference evidence="7" key="1">
    <citation type="submission" date="2008-10" db="EMBL/GenBank/DDBJ databases">
        <title>Complete sequence of Desulfovibrio vulgaris str. 'Miyazaki F'.</title>
        <authorList>
            <person name="Lucas S."/>
            <person name="Copeland A."/>
            <person name="Lapidus A."/>
            <person name="Glavina del Rio T."/>
            <person name="Dalin E."/>
            <person name="Tice H."/>
            <person name="Bruce D."/>
            <person name="Goodwin L."/>
            <person name="Pitluck S."/>
            <person name="Sims D."/>
            <person name="Brettin T."/>
            <person name="Detter J.C."/>
            <person name="Han C."/>
            <person name="Larimer F."/>
            <person name="Land M."/>
            <person name="Hauser L."/>
            <person name="Kyrpides N."/>
            <person name="Mikhailova N."/>
            <person name="Hazen T.C."/>
            <person name="Richardson P."/>
        </authorList>
    </citation>
    <scope>NUCLEOTIDE SEQUENCE</scope>
    <source>
        <strain evidence="7">Miyazaki F</strain>
    </source>
</reference>
<proteinExistence type="predicted"/>
<evidence type="ECO:0000256" key="3">
    <source>
        <dbReference type="ARBA" id="ARBA00022692"/>
    </source>
</evidence>
<dbReference type="InterPro" id="IPR001123">
    <property type="entry name" value="LeuE-type"/>
</dbReference>
<name>B8DR50_NITV9</name>
<evidence type="ECO:0000256" key="2">
    <source>
        <dbReference type="ARBA" id="ARBA00022475"/>
    </source>
</evidence>
<dbReference type="OrthoDB" id="9807053at2"/>
<feature type="transmembrane region" description="Helical" evidence="6">
    <location>
        <begin position="42"/>
        <end position="66"/>
    </location>
</feature>